<evidence type="ECO:0000313" key="3">
    <source>
        <dbReference type="EMBL" id="CAD2213480.1"/>
    </source>
</evidence>
<name>A0A7G2C190_9TRYP</name>
<evidence type="ECO:0000313" key="4">
    <source>
        <dbReference type="Proteomes" id="UP000515908"/>
    </source>
</evidence>
<protein>
    <submittedName>
        <fullName evidence="3">Uncharacterized protein</fullName>
    </submittedName>
</protein>
<evidence type="ECO:0000256" key="1">
    <source>
        <dbReference type="SAM" id="Coils"/>
    </source>
</evidence>
<dbReference type="Proteomes" id="UP000515908">
    <property type="component" value="Chromosome 02"/>
</dbReference>
<keyword evidence="1" id="KW-0175">Coiled coil</keyword>
<sequence length="943" mass="105137">MIDTKFHCLITSKERNVFDRKKSVLSVKTPSNPFSFSYNAVVSECQAWFDSWLGSVSTSSNHCVLMHAMNTESGIRLFEGTVNQIRTKLAATGPLEIAVSRVYSWGCMDFISDSCIEENRHVDAGVNNLLTELSFKALESADFHKLLKKCTSMMSGHCIVHVEIQCGNARCSINLVPPLKDTNVILLKDLLRLRSQLLSSSAENSECRLFPLLIPHHDTKAPCQLHVISLDDRDSSSDFHLSAWFGSSSTTDDEFWQSKFRKLQTVSPAANARKNEFKCDAQMAEKLRSTRRTTDRCVSLGAVENTDQSEQSLDPVLNASSIEENCEQVSRTLALIKAMLEEHNRREVKEHIPLSERSVPKGEDGEKRDFKVNSCADLVPLIKAKLSALERERRKYERAVEDLRSAIPDSRSEVGNDDRAEDEGEECESVHSNNSLSAAGKPVEPIGVLSPSQPSLLSPDSTISGSPYFDPFVSKVKKHIIKTTEEAKQMRHAIDVTFEALGGDSSIAKADPIIATKSLIELAGDTSESITQVKQLLDLENDAVEHREKMSTVLDGVREKLKKVDEVQKEATTIVESFTKADEEETTSVSGEGGAAVVERKHIQRKVKPMSPEEAASDANMTLTSTLYFGVLPRSIKQNPSTSLVLADITPEAVRNFKREMKQKMQELDEANNALQVCVKLMKPGGKAPSTHRDLVTEALRLCQDANKALTLTDQLFDDFAPDDDGASPQSTITSLSGETIPKNKLTLATRTEALVEAMKTLQNDSESCFEENDNLQRRVVFLLQQEERLQEEREAAVKREQFLGNIQEKLNETEEELTTRDEELKRLQEELKEATQKCEEATKASEMKDNIRNKRDSLLTETEYLQQDVEDLLMTKGAIEEVLGDILVSLESAVEDLEVQESAMLTEVQRAESVLRLSSTSAYAQEQKVLAKLLEAVEKQSN</sequence>
<dbReference type="VEuPathDB" id="TriTrypDB:ADEAN_000092100"/>
<keyword evidence="4" id="KW-1185">Reference proteome</keyword>
<gene>
    <name evidence="3" type="ORF">ADEAN_000092100</name>
</gene>
<accession>A0A7G2C190</accession>
<proteinExistence type="predicted"/>
<feature type="compositionally biased region" description="Basic and acidic residues" evidence="2">
    <location>
        <begin position="407"/>
        <end position="418"/>
    </location>
</feature>
<dbReference type="EMBL" id="LR877146">
    <property type="protein sequence ID" value="CAD2213480.1"/>
    <property type="molecule type" value="Genomic_DNA"/>
</dbReference>
<dbReference type="AlphaFoldDB" id="A0A7G2C190"/>
<feature type="region of interest" description="Disordered" evidence="2">
    <location>
        <begin position="407"/>
        <end position="460"/>
    </location>
</feature>
<feature type="coiled-coil region" evidence="1">
    <location>
        <begin position="379"/>
        <end position="406"/>
    </location>
</feature>
<feature type="compositionally biased region" description="Low complexity" evidence="2">
    <location>
        <begin position="449"/>
        <end position="460"/>
    </location>
</feature>
<organism evidence="3 4">
    <name type="scientific">Angomonas deanei</name>
    <dbReference type="NCBI Taxonomy" id="59799"/>
    <lineage>
        <taxon>Eukaryota</taxon>
        <taxon>Discoba</taxon>
        <taxon>Euglenozoa</taxon>
        <taxon>Kinetoplastea</taxon>
        <taxon>Metakinetoplastina</taxon>
        <taxon>Trypanosomatida</taxon>
        <taxon>Trypanosomatidae</taxon>
        <taxon>Strigomonadinae</taxon>
        <taxon>Angomonas</taxon>
    </lineage>
</organism>
<reference evidence="3 4" key="1">
    <citation type="submission" date="2020-08" db="EMBL/GenBank/DDBJ databases">
        <authorList>
            <person name="Newling K."/>
            <person name="Davey J."/>
            <person name="Forrester S."/>
        </authorList>
    </citation>
    <scope>NUCLEOTIDE SEQUENCE [LARGE SCALE GENOMIC DNA]</scope>
    <source>
        <strain evidence="4">Crithidia deanei Carvalho (ATCC PRA-265)</strain>
    </source>
</reference>
<evidence type="ECO:0000256" key="2">
    <source>
        <dbReference type="SAM" id="MobiDB-lite"/>
    </source>
</evidence>
<feature type="coiled-coil region" evidence="1">
    <location>
        <begin position="759"/>
        <end position="845"/>
    </location>
</feature>